<dbReference type="EMBL" id="CABPSK010000002">
    <property type="protein sequence ID" value="VVE16830.1"/>
    <property type="molecule type" value="Genomic_DNA"/>
</dbReference>
<keyword evidence="1" id="KW-0732">Signal</keyword>
<keyword evidence="3" id="KW-1185">Reference proteome</keyword>
<reference evidence="2 3" key="1">
    <citation type="submission" date="2019-08" db="EMBL/GenBank/DDBJ databases">
        <authorList>
            <person name="Peeters C."/>
        </authorList>
    </citation>
    <scope>NUCLEOTIDE SEQUENCE [LARGE SCALE GENOMIC DNA]</scope>
    <source>
        <strain evidence="2 3">LMG 31114</strain>
    </source>
</reference>
<dbReference type="RefSeq" id="WP_246182546.1">
    <property type="nucleotide sequence ID" value="NZ_CABPSK010000002.1"/>
</dbReference>
<evidence type="ECO:0000256" key="1">
    <source>
        <dbReference type="SAM" id="SignalP"/>
    </source>
</evidence>
<sequence>MKQVFFIPVLLTAVLASGAAWSQTPAAAPAPAPAAPAAMAPAAAGQSNDALVQMHNRIRAANKAYDRKVAAAKKVYNDKVAQAKAERDKTIADARATAGTGG</sequence>
<name>A0A5E4W0N2_9BURK</name>
<evidence type="ECO:0000313" key="3">
    <source>
        <dbReference type="Proteomes" id="UP000366945"/>
    </source>
</evidence>
<gene>
    <name evidence="2" type="ORF">PPN31114_02946</name>
</gene>
<dbReference type="Proteomes" id="UP000366945">
    <property type="component" value="Unassembled WGS sequence"/>
</dbReference>
<feature type="chain" id="PRO_5022723035" evidence="1">
    <location>
        <begin position="23"/>
        <end position="102"/>
    </location>
</feature>
<protein>
    <submittedName>
        <fullName evidence="2">Uncharacterized protein</fullName>
    </submittedName>
</protein>
<accession>A0A5E4W0N2</accession>
<feature type="signal peptide" evidence="1">
    <location>
        <begin position="1"/>
        <end position="22"/>
    </location>
</feature>
<dbReference type="GeneID" id="300404965"/>
<dbReference type="AlphaFoldDB" id="A0A5E4W0N2"/>
<evidence type="ECO:0000313" key="2">
    <source>
        <dbReference type="EMBL" id="VVE16830.1"/>
    </source>
</evidence>
<organism evidence="2 3">
    <name type="scientific">Pandoraea pneumonica</name>
    <dbReference type="NCBI Taxonomy" id="2508299"/>
    <lineage>
        <taxon>Bacteria</taxon>
        <taxon>Pseudomonadati</taxon>
        <taxon>Pseudomonadota</taxon>
        <taxon>Betaproteobacteria</taxon>
        <taxon>Burkholderiales</taxon>
        <taxon>Burkholderiaceae</taxon>
        <taxon>Pandoraea</taxon>
    </lineage>
</organism>
<proteinExistence type="predicted"/>